<feature type="transmembrane region" description="Helical" evidence="1">
    <location>
        <begin position="40"/>
        <end position="60"/>
    </location>
</feature>
<dbReference type="RefSeq" id="WP_132299339.1">
    <property type="nucleotide sequence ID" value="NZ_CP170642.1"/>
</dbReference>
<keyword evidence="1" id="KW-1133">Transmembrane helix</keyword>
<organism evidence="2 3">
    <name type="scientific">Lonepinella koalarum</name>
    <dbReference type="NCBI Taxonomy" id="53417"/>
    <lineage>
        <taxon>Bacteria</taxon>
        <taxon>Pseudomonadati</taxon>
        <taxon>Pseudomonadota</taxon>
        <taxon>Gammaproteobacteria</taxon>
        <taxon>Pasteurellales</taxon>
        <taxon>Pasteurellaceae</taxon>
        <taxon>Lonepinella</taxon>
    </lineage>
</organism>
<gene>
    <name evidence="2" type="ORF">EV692_0022</name>
</gene>
<keyword evidence="3" id="KW-1185">Reference proteome</keyword>
<name>A0A4V2PUK7_9PAST</name>
<proteinExistence type="predicted"/>
<evidence type="ECO:0000313" key="2">
    <source>
        <dbReference type="EMBL" id="TCK70971.1"/>
    </source>
</evidence>
<evidence type="ECO:0000256" key="1">
    <source>
        <dbReference type="SAM" id="Phobius"/>
    </source>
</evidence>
<feature type="transmembrane region" description="Helical" evidence="1">
    <location>
        <begin position="12"/>
        <end position="34"/>
    </location>
</feature>
<sequence length="159" mass="18435">MQKLQIIAKSMLILLLLFSLISMVISAICLSFGIGNVLFFARLHQIVGTCFMVLLIIHFIHRRRKALKQIAQLTDVCFKQKYPSYCNLDRLLMTFEHVTVKELAEKLCLPLTFLLTELHQGRVNITDPNKTFRENLKDNDERLFSAITIALKLRFNPNQ</sequence>
<evidence type="ECO:0000313" key="3">
    <source>
        <dbReference type="Proteomes" id="UP000295496"/>
    </source>
</evidence>
<comment type="caution">
    <text evidence="2">The sequence shown here is derived from an EMBL/GenBank/DDBJ whole genome shotgun (WGS) entry which is preliminary data.</text>
</comment>
<dbReference type="EMBL" id="SMGJ01000001">
    <property type="protein sequence ID" value="TCK70971.1"/>
    <property type="molecule type" value="Genomic_DNA"/>
</dbReference>
<dbReference type="Proteomes" id="UP000295496">
    <property type="component" value="Unassembled WGS sequence"/>
</dbReference>
<reference evidence="2 3" key="1">
    <citation type="submission" date="2019-03" db="EMBL/GenBank/DDBJ databases">
        <title>Genomic Encyclopedia of Type Strains, Phase IV (KMG-IV): sequencing the most valuable type-strain genomes for metagenomic binning, comparative biology and taxonomic classification.</title>
        <authorList>
            <person name="Goeker M."/>
        </authorList>
    </citation>
    <scope>NUCLEOTIDE SEQUENCE [LARGE SCALE GENOMIC DNA]</scope>
    <source>
        <strain evidence="2 3">DSM 10053</strain>
    </source>
</reference>
<accession>A0A4V2PUK7</accession>
<keyword evidence="1" id="KW-0472">Membrane</keyword>
<dbReference type="AlphaFoldDB" id="A0A4V2PUK7"/>
<protein>
    <submittedName>
        <fullName evidence="2">Uncharacterized protein</fullName>
    </submittedName>
</protein>
<keyword evidence="1" id="KW-0812">Transmembrane</keyword>